<sequence>MLYGKVVLENGSVISQGYTSEELEELVADWRMNAEAIGSDLYDMTGDLAVGPQIVEDLLKHIKNLESKVATQNS</sequence>
<proteinExistence type="predicted"/>
<dbReference type="GeneID" id="54992652"/>
<keyword evidence="2" id="KW-1185">Reference proteome</keyword>
<dbReference type="KEGG" id="vg:54992652"/>
<reference evidence="1 2" key="1">
    <citation type="submission" date="2018-04" db="EMBL/GenBank/DDBJ databases">
        <title>Phage therapy in agriculture - a green tech approach to combat plant pathogenic bacteria.</title>
        <authorList>
            <person name="Djurhuus A.M."/>
            <person name="Carstens A.B."/>
            <person name="Hansen L.H."/>
        </authorList>
    </citation>
    <scope>NUCLEOTIDE SEQUENCE [LARGE SCALE GENOMIC DNA]</scope>
</reference>
<dbReference type="Proteomes" id="UP000246222">
    <property type="component" value="Segment"/>
</dbReference>
<dbReference type="EMBL" id="MH191398">
    <property type="protein sequence ID" value="AWN08608.1"/>
    <property type="molecule type" value="Genomic_DNA"/>
</dbReference>
<evidence type="ECO:0000313" key="1">
    <source>
        <dbReference type="EMBL" id="AWN08608.1"/>
    </source>
</evidence>
<dbReference type="RefSeq" id="YP_009802118.1">
    <property type="nucleotide sequence ID" value="NC_047978.1"/>
</dbReference>
<protein>
    <submittedName>
        <fullName evidence="1">Uncharacterized protein</fullName>
    </submittedName>
</protein>
<name>A0A2U8UWP6_9CAUD</name>
<organism evidence="1 2">
    <name type="scientific">Erwinia phage Faunus</name>
    <dbReference type="NCBI Taxonomy" id="2182346"/>
    <lineage>
        <taxon>Viruses</taxon>
        <taxon>Duplodnaviria</taxon>
        <taxon>Heunggongvirae</taxon>
        <taxon>Uroviricota</taxon>
        <taxon>Caudoviricetes</taxon>
        <taxon>Chaseviridae</taxon>
        <taxon>Cleopatravirinae</taxon>
        <taxon>Faunusvirus</taxon>
        <taxon>Faunusvirus faunus</taxon>
    </lineage>
</organism>
<evidence type="ECO:0000313" key="2">
    <source>
        <dbReference type="Proteomes" id="UP000246222"/>
    </source>
</evidence>
<accession>A0A2U8UWP6</accession>